<reference evidence="1" key="1">
    <citation type="journal article" date="2021" name="Proc. Natl. Acad. Sci. U.S.A.">
        <title>A Catalog of Tens of Thousands of Viruses from Human Metagenomes Reveals Hidden Associations with Chronic Diseases.</title>
        <authorList>
            <person name="Tisza M.J."/>
            <person name="Buck C.B."/>
        </authorList>
    </citation>
    <scope>NUCLEOTIDE SEQUENCE</scope>
    <source>
        <strain evidence="1">Ctkhg5</strain>
    </source>
</reference>
<proteinExistence type="predicted"/>
<evidence type="ECO:0000313" key="1">
    <source>
        <dbReference type="EMBL" id="DAF92457.1"/>
    </source>
</evidence>
<accession>A0A8S5UDA8</accession>
<dbReference type="EMBL" id="BK016067">
    <property type="protein sequence ID" value="DAF92457.1"/>
    <property type="molecule type" value="Genomic_DNA"/>
</dbReference>
<organism evidence="1">
    <name type="scientific">Siphoviridae sp. ctkhg5</name>
    <dbReference type="NCBI Taxonomy" id="2825643"/>
    <lineage>
        <taxon>Viruses</taxon>
        <taxon>Duplodnaviria</taxon>
        <taxon>Heunggongvirae</taxon>
        <taxon>Uroviricota</taxon>
        <taxon>Caudoviricetes</taxon>
    </lineage>
</organism>
<name>A0A8S5UDA8_9CAUD</name>
<protein>
    <submittedName>
        <fullName evidence="1">Uncharacterized protein</fullName>
    </submittedName>
</protein>
<sequence length="69" mass="8059">MPRLGYTLEDCSGNLYFFPSKNELAEWIKNKSERQIRDVYGGIETIDRIEGSNIRCCFYEQSDSEVVED</sequence>